<evidence type="ECO:0000313" key="3">
    <source>
        <dbReference type="Proteomes" id="UP000002630"/>
    </source>
</evidence>
<dbReference type="AlphaFoldDB" id="D8LS46"/>
<dbReference type="OrthoDB" id="10464715at2759"/>
<accession>D8LS46</accession>
<dbReference type="InParanoid" id="D8LS46"/>
<feature type="coiled-coil region" evidence="1">
    <location>
        <begin position="104"/>
        <end position="131"/>
    </location>
</feature>
<name>D8LS46_ECTSI</name>
<dbReference type="Proteomes" id="UP000002630">
    <property type="component" value="Linkage Group LG26"/>
</dbReference>
<dbReference type="EMBL" id="FN649751">
    <property type="protein sequence ID" value="CBN75103.1"/>
    <property type="molecule type" value="Genomic_DNA"/>
</dbReference>
<evidence type="ECO:0000313" key="2">
    <source>
        <dbReference type="EMBL" id="CBN75103.1"/>
    </source>
</evidence>
<keyword evidence="3" id="KW-1185">Reference proteome</keyword>
<sequence length="166" mass="17585">MASHQGMRAQIEGHWRNFDSLAEMQSGGNEAIIRAIDVFEGARGAFIAEQEARGGGAGAAAPSMFGAHQWEGGWASGGGGGAGAAADDGGAAARRAYVRAEEGLALAREQLARNEETLQQMAEEVERARACIQGSPTPPTSAIPLRHYHAMPSTTQRPCWLRWSLQ</sequence>
<keyword evidence="1" id="KW-0175">Coiled coil</keyword>
<reference evidence="2 3" key="1">
    <citation type="journal article" date="2010" name="Nature">
        <title>The Ectocarpus genome and the independent evolution of multicellularity in brown algae.</title>
        <authorList>
            <person name="Cock J.M."/>
            <person name="Sterck L."/>
            <person name="Rouze P."/>
            <person name="Scornet D."/>
            <person name="Allen A.E."/>
            <person name="Amoutzias G."/>
            <person name="Anthouard V."/>
            <person name="Artiguenave F."/>
            <person name="Aury J.M."/>
            <person name="Badger J.H."/>
            <person name="Beszteri B."/>
            <person name="Billiau K."/>
            <person name="Bonnet E."/>
            <person name="Bothwell J.H."/>
            <person name="Bowler C."/>
            <person name="Boyen C."/>
            <person name="Brownlee C."/>
            <person name="Carrano C.J."/>
            <person name="Charrier B."/>
            <person name="Cho G.Y."/>
            <person name="Coelho S.M."/>
            <person name="Collen J."/>
            <person name="Corre E."/>
            <person name="Da Silva C."/>
            <person name="Delage L."/>
            <person name="Delaroque N."/>
            <person name="Dittami S.M."/>
            <person name="Doulbeau S."/>
            <person name="Elias M."/>
            <person name="Farnham G."/>
            <person name="Gachon C.M."/>
            <person name="Gschloessl B."/>
            <person name="Heesch S."/>
            <person name="Jabbari K."/>
            <person name="Jubin C."/>
            <person name="Kawai H."/>
            <person name="Kimura K."/>
            <person name="Kloareg B."/>
            <person name="Kupper F.C."/>
            <person name="Lang D."/>
            <person name="Le Bail A."/>
            <person name="Leblanc C."/>
            <person name="Lerouge P."/>
            <person name="Lohr M."/>
            <person name="Lopez P.J."/>
            <person name="Martens C."/>
            <person name="Maumus F."/>
            <person name="Michel G."/>
            <person name="Miranda-Saavedra D."/>
            <person name="Morales J."/>
            <person name="Moreau H."/>
            <person name="Motomura T."/>
            <person name="Nagasato C."/>
            <person name="Napoli C.A."/>
            <person name="Nelson D.R."/>
            <person name="Nyvall-Collen P."/>
            <person name="Peters A.F."/>
            <person name="Pommier C."/>
            <person name="Potin P."/>
            <person name="Poulain J."/>
            <person name="Quesneville H."/>
            <person name="Read B."/>
            <person name="Rensing S.A."/>
            <person name="Ritter A."/>
            <person name="Rousvoal S."/>
            <person name="Samanta M."/>
            <person name="Samson G."/>
            <person name="Schroeder D.C."/>
            <person name="Segurens B."/>
            <person name="Strittmatter M."/>
            <person name="Tonon T."/>
            <person name="Tregear J.W."/>
            <person name="Valentin K."/>
            <person name="von Dassow P."/>
            <person name="Yamagishi T."/>
            <person name="Van de Peer Y."/>
            <person name="Wincker P."/>
        </authorList>
    </citation>
    <scope>NUCLEOTIDE SEQUENCE [LARGE SCALE GENOMIC DNA]</scope>
    <source>
        <strain evidence="3">Ec32 / CCAP1310/4</strain>
    </source>
</reference>
<protein>
    <submittedName>
        <fullName evidence="2">Uncharacterized protein</fullName>
    </submittedName>
</protein>
<evidence type="ECO:0000256" key="1">
    <source>
        <dbReference type="SAM" id="Coils"/>
    </source>
</evidence>
<organism evidence="2 3">
    <name type="scientific">Ectocarpus siliculosus</name>
    <name type="common">Brown alga</name>
    <name type="synonym">Conferva siliculosa</name>
    <dbReference type="NCBI Taxonomy" id="2880"/>
    <lineage>
        <taxon>Eukaryota</taxon>
        <taxon>Sar</taxon>
        <taxon>Stramenopiles</taxon>
        <taxon>Ochrophyta</taxon>
        <taxon>PX clade</taxon>
        <taxon>Phaeophyceae</taxon>
        <taxon>Ectocarpales</taxon>
        <taxon>Ectocarpaceae</taxon>
        <taxon>Ectocarpus</taxon>
    </lineage>
</organism>
<dbReference type="EMBL" id="FN648927">
    <property type="protein sequence ID" value="CBN75103.1"/>
    <property type="molecule type" value="Genomic_DNA"/>
</dbReference>
<gene>
    <name evidence="2" type="ORF">Esi_0070_0020</name>
</gene>
<proteinExistence type="predicted"/>